<evidence type="ECO:0000313" key="4">
    <source>
        <dbReference type="EMBL" id="MBP1856715.1"/>
    </source>
</evidence>
<dbReference type="Gene3D" id="3.30.70.1070">
    <property type="entry name" value="Sporulation related repeat"/>
    <property type="match status" value="1"/>
</dbReference>
<gene>
    <name evidence="4" type="ORF">J2Z75_000195</name>
</gene>
<keyword evidence="2" id="KW-0812">Transmembrane</keyword>
<sequence length="999" mass="105723">MADKQFARSGTAEFDVLADDDPLAELARIVGYDNRPAVQQLQELEKHREMVRREPVMDAPALDLEDELLREFDVYDAPQAAPPVHVSEPVRVEEPVSFAPLDEQYHVAPVEPVAPAVVEYQPEELVAESLVDAAAPVFEIEPIAAEEPVLARSDIFETNAQEASAAQSWSQGPGAAAPEIDNGWAVEQWDEPVFDGVDLERELELSIGHDDAPEIEAQPVQAPRFEPELDFSVDATAVEELPVEAVALPAFEEPAAFEPAGDDHPDFEQRVADIAVPETQVQDDLPEWQPEPAHASGDIVISPKDPHGIDALLADIERFPVPAKAAVKAVPSPDVTRKVNYPFTPTFSRATPVASTGGVLSQKAFATPLAAPVMPAAFTETTYQPAEIPVEPVAIEAAPSLKPMVDDEPDFDLDTFELDLSGIDLDIDPSEFESAARATAFAPVEPVAVEPVIAFAAAPVVDIPEIEQRISEEPESVLPFDPSMIAETEESLATIGDLNVPQLPVVEQERPAVQQPDYDLDIDAEMAQLFGTPSRNAHGVDRGTVDESGFGAVAQAAPAAHSSGASVEDDFDEFEKAMEEDFRLSLSQRQDADPSSDRLAVGSGYAANNDYDDDQSGSGKRRLILLAAAVAGLAIFGGVGVYAFMGGSGSALSGGEPKIILADKSPVKMVPVEKGGKTVPNQDKAVYDRVAGAQDTTPQQGTLVSSTEEPVDVVQRTLTPENLPLEGAGDEIPGVTPVDDDGSDRLLPDGQAAENAAADEDQSPAVSPRKVRTMIVKPDGTLVAREEPAAQPETNVASAETAANKGDPQVKVVKTTTVTQQTETASTPKSLPVVEQLAEQGQKSALAEAADATVEETAPVRSVKTTAVADNSPVPQTRPVEEPAKVVDTFKTDQAAAQPVAEAKPATDAKPVETASIAPGTYVIQIASLPSEAEAQKSYKTLSGKFGSVIGGKGVDIKKAEIAGKGTYFRVRIPAGTRDAANALCSQYKSAGGSCLVTK</sequence>
<reference evidence="4 5" key="1">
    <citation type="submission" date="2021-03" db="EMBL/GenBank/DDBJ databases">
        <title>Genomic Encyclopedia of Type Strains, Phase IV (KMG-IV): sequencing the most valuable type-strain genomes for metagenomic binning, comparative biology and taxonomic classification.</title>
        <authorList>
            <person name="Goeker M."/>
        </authorList>
    </citation>
    <scope>NUCLEOTIDE SEQUENCE [LARGE SCALE GENOMIC DNA]</scope>
    <source>
        <strain evidence="4 5">DSM 26427</strain>
    </source>
</reference>
<evidence type="ECO:0000256" key="2">
    <source>
        <dbReference type="SAM" id="Phobius"/>
    </source>
</evidence>
<dbReference type="InterPro" id="IPR007730">
    <property type="entry name" value="SPOR-like_dom"/>
</dbReference>
<dbReference type="InterPro" id="IPR036680">
    <property type="entry name" value="SPOR-like_sf"/>
</dbReference>
<dbReference type="Proteomes" id="UP000823786">
    <property type="component" value="Unassembled WGS sequence"/>
</dbReference>
<keyword evidence="5" id="KW-1185">Reference proteome</keyword>
<dbReference type="EMBL" id="JAGGJV010000001">
    <property type="protein sequence ID" value="MBP1856715.1"/>
    <property type="molecule type" value="Genomic_DNA"/>
</dbReference>
<keyword evidence="2" id="KW-1133">Transmembrane helix</keyword>
<name>A0ABS4EFJ5_9HYPH</name>
<feature type="domain" description="SPOR" evidence="3">
    <location>
        <begin position="916"/>
        <end position="999"/>
    </location>
</feature>
<accession>A0ABS4EFJ5</accession>
<comment type="caution">
    <text evidence="4">The sequence shown here is derived from an EMBL/GenBank/DDBJ whole genome shotgun (WGS) entry which is preliminary data.</text>
</comment>
<organism evidence="4 5">
    <name type="scientific">Rhizobium herbae</name>
    <dbReference type="NCBI Taxonomy" id="508661"/>
    <lineage>
        <taxon>Bacteria</taxon>
        <taxon>Pseudomonadati</taxon>
        <taxon>Pseudomonadota</taxon>
        <taxon>Alphaproteobacteria</taxon>
        <taxon>Hyphomicrobiales</taxon>
        <taxon>Rhizobiaceae</taxon>
        <taxon>Rhizobium/Agrobacterium group</taxon>
        <taxon>Rhizobium</taxon>
    </lineage>
</organism>
<feature type="region of interest" description="Disordered" evidence="1">
    <location>
        <begin position="720"/>
        <end position="768"/>
    </location>
</feature>
<evidence type="ECO:0000256" key="1">
    <source>
        <dbReference type="SAM" id="MobiDB-lite"/>
    </source>
</evidence>
<dbReference type="PROSITE" id="PS51724">
    <property type="entry name" value="SPOR"/>
    <property type="match status" value="1"/>
</dbReference>
<dbReference type="RefSeq" id="WP_209846397.1">
    <property type="nucleotide sequence ID" value="NZ_JAGGJV010000001.1"/>
</dbReference>
<evidence type="ECO:0000313" key="5">
    <source>
        <dbReference type="Proteomes" id="UP000823786"/>
    </source>
</evidence>
<feature type="transmembrane region" description="Helical" evidence="2">
    <location>
        <begin position="623"/>
        <end position="645"/>
    </location>
</feature>
<evidence type="ECO:0000259" key="3">
    <source>
        <dbReference type="PROSITE" id="PS51724"/>
    </source>
</evidence>
<proteinExistence type="predicted"/>
<protein>
    <recommendedName>
        <fullName evidence="3">SPOR domain-containing protein</fullName>
    </recommendedName>
</protein>
<dbReference type="Pfam" id="PF05036">
    <property type="entry name" value="SPOR"/>
    <property type="match status" value="1"/>
</dbReference>
<keyword evidence="2" id="KW-0472">Membrane</keyword>
<feature type="region of interest" description="Disordered" evidence="1">
    <location>
        <begin position="585"/>
        <end position="615"/>
    </location>
</feature>